<comment type="similarity">
    <text evidence="1">Belongs to the DSD1 family.</text>
</comment>
<protein>
    <submittedName>
        <fullName evidence="6">Unannotated protein</fullName>
    </submittedName>
</protein>
<evidence type="ECO:0000313" key="7">
    <source>
        <dbReference type="EMBL" id="CAB4891371.1"/>
    </source>
</evidence>
<dbReference type="EMBL" id="CAEZYH010000011">
    <property type="protein sequence ID" value="CAB4712730.1"/>
    <property type="molecule type" value="Genomic_DNA"/>
</dbReference>
<evidence type="ECO:0000256" key="1">
    <source>
        <dbReference type="ARBA" id="ARBA00005323"/>
    </source>
</evidence>
<evidence type="ECO:0000313" key="4">
    <source>
        <dbReference type="EMBL" id="CAB4712730.1"/>
    </source>
</evidence>
<evidence type="ECO:0000259" key="3">
    <source>
        <dbReference type="SMART" id="SM01119"/>
    </source>
</evidence>
<dbReference type="InterPro" id="IPR001608">
    <property type="entry name" value="Ala_racemase_N"/>
</dbReference>
<dbReference type="EMBL" id="CAFBLJ010000169">
    <property type="protein sequence ID" value="CAB4883510.1"/>
    <property type="molecule type" value="Genomic_DNA"/>
</dbReference>
<dbReference type="Gene3D" id="2.40.37.20">
    <property type="entry name" value="D-serine dehydratase-like domain"/>
    <property type="match status" value="1"/>
</dbReference>
<keyword evidence="2" id="KW-0456">Lyase</keyword>
<evidence type="ECO:0000313" key="6">
    <source>
        <dbReference type="EMBL" id="CAB4883510.1"/>
    </source>
</evidence>
<accession>A0A6J7EQJ5</accession>
<dbReference type="AlphaFoldDB" id="A0A6J7EQJ5"/>
<organism evidence="6">
    <name type="scientific">freshwater metagenome</name>
    <dbReference type="NCBI Taxonomy" id="449393"/>
    <lineage>
        <taxon>unclassified sequences</taxon>
        <taxon>metagenomes</taxon>
        <taxon>ecological metagenomes</taxon>
    </lineage>
</organism>
<dbReference type="Gene3D" id="3.20.20.10">
    <property type="entry name" value="Alanine racemase"/>
    <property type="match status" value="1"/>
</dbReference>
<dbReference type="SMART" id="SM01119">
    <property type="entry name" value="D-ser_dehydrat"/>
    <property type="match status" value="1"/>
</dbReference>
<feature type="domain" description="D-serine dehydratase-like" evidence="3">
    <location>
        <begin position="250"/>
        <end position="334"/>
    </location>
</feature>
<proteinExistence type="inferred from homology"/>
<dbReference type="InterPro" id="IPR051466">
    <property type="entry name" value="D-amino_acid_metab_enzyme"/>
</dbReference>
<dbReference type="EMBL" id="CAFBMF010000014">
    <property type="protein sequence ID" value="CAB4891371.1"/>
    <property type="molecule type" value="Genomic_DNA"/>
</dbReference>
<dbReference type="EMBL" id="CAFAAL010000297">
    <property type="protein sequence ID" value="CAB4823853.1"/>
    <property type="molecule type" value="Genomic_DNA"/>
</dbReference>
<dbReference type="GO" id="GO:0036088">
    <property type="term" value="P:D-serine catabolic process"/>
    <property type="evidence" value="ECO:0007669"/>
    <property type="project" value="TreeGrafter"/>
</dbReference>
<dbReference type="InterPro" id="IPR042208">
    <property type="entry name" value="D-ser_dehydrat-like_sf"/>
</dbReference>
<sequence>MTRIVDLPTPALIVDRQKFDANVATMAAVRPGLTLRPHVKAHKSTALAAQLAAVGHTAFTCATPREIIGMVQAGLGSDLLLANETVDAQRLRAMAALQGAARVTVAIDSETTATLAAECGIKDVLIDVNVGLPRCGVAPERAAALASFAVSLGLNVRGVMGYEGHLMAVADRDEQRNKVRAAMELLVQCFDDVRGQCGDDCTIISAGGTGTFNLYDPSDPVLARVNEVQAGSYALMDSHYGALDLPFEQALYVVGTVISASDGWAVIDVGLKSLGMDHGNPTIDGASVWFCSDEHITFSMKDGRPLPSIGNRVIVQPAHVDPTIALHEVIHVVDQIPMIGVLSSGTDTSETVAGGKVIDVWPVNLRHW</sequence>
<name>A0A6J7EQJ5_9ZZZZ</name>
<gene>
    <name evidence="4" type="ORF">UFOPK2658_00507</name>
    <name evidence="5" type="ORF">UFOPK3004_01993</name>
    <name evidence="6" type="ORF">UFOPK3304_01876</name>
    <name evidence="7" type="ORF">UFOPK3494_00387</name>
</gene>
<dbReference type="Pfam" id="PF14031">
    <property type="entry name" value="D-ser_dehydrat"/>
    <property type="match status" value="1"/>
</dbReference>
<dbReference type="InterPro" id="IPR029066">
    <property type="entry name" value="PLP-binding_barrel"/>
</dbReference>
<dbReference type="PANTHER" id="PTHR28004:SF2">
    <property type="entry name" value="D-SERINE DEHYDRATASE"/>
    <property type="match status" value="1"/>
</dbReference>
<dbReference type="InterPro" id="IPR026956">
    <property type="entry name" value="D-ser_dehydrat-like_dom"/>
</dbReference>
<dbReference type="GO" id="GO:0008721">
    <property type="term" value="F:D-serine ammonia-lyase activity"/>
    <property type="evidence" value="ECO:0007669"/>
    <property type="project" value="TreeGrafter"/>
</dbReference>
<dbReference type="SUPFAM" id="SSF51419">
    <property type="entry name" value="PLP-binding barrel"/>
    <property type="match status" value="1"/>
</dbReference>
<reference evidence="6" key="1">
    <citation type="submission" date="2020-05" db="EMBL/GenBank/DDBJ databases">
        <authorList>
            <person name="Chiriac C."/>
            <person name="Salcher M."/>
            <person name="Ghai R."/>
            <person name="Kavagutti S V."/>
        </authorList>
    </citation>
    <scope>NUCLEOTIDE SEQUENCE</scope>
</reference>
<evidence type="ECO:0000256" key="2">
    <source>
        <dbReference type="ARBA" id="ARBA00023239"/>
    </source>
</evidence>
<dbReference type="PANTHER" id="PTHR28004">
    <property type="entry name" value="ZGC:162816-RELATED"/>
    <property type="match status" value="1"/>
</dbReference>
<evidence type="ECO:0000313" key="5">
    <source>
        <dbReference type="EMBL" id="CAB4823853.1"/>
    </source>
</evidence>
<dbReference type="Pfam" id="PF01168">
    <property type="entry name" value="Ala_racemase_N"/>
    <property type="match status" value="1"/>
</dbReference>